<gene>
    <name evidence="1" type="ORF">B0H16DRAFT_1467607</name>
</gene>
<dbReference type="EMBL" id="JARKIB010000132">
    <property type="protein sequence ID" value="KAJ7734481.1"/>
    <property type="molecule type" value="Genomic_DNA"/>
</dbReference>
<evidence type="ECO:0000313" key="1">
    <source>
        <dbReference type="EMBL" id="KAJ7734481.1"/>
    </source>
</evidence>
<keyword evidence="2" id="KW-1185">Reference proteome</keyword>
<evidence type="ECO:0000313" key="2">
    <source>
        <dbReference type="Proteomes" id="UP001215598"/>
    </source>
</evidence>
<comment type="caution">
    <text evidence="1">The sequence shown here is derived from an EMBL/GenBank/DDBJ whole genome shotgun (WGS) entry which is preliminary data.</text>
</comment>
<dbReference type="AlphaFoldDB" id="A0AAD7I5K2"/>
<accession>A0AAD7I5K2</accession>
<name>A0AAD7I5K2_9AGAR</name>
<reference evidence="1" key="1">
    <citation type="submission" date="2023-03" db="EMBL/GenBank/DDBJ databases">
        <title>Massive genome expansion in bonnet fungi (Mycena s.s.) driven by repeated elements and novel gene families across ecological guilds.</title>
        <authorList>
            <consortium name="Lawrence Berkeley National Laboratory"/>
            <person name="Harder C.B."/>
            <person name="Miyauchi S."/>
            <person name="Viragh M."/>
            <person name="Kuo A."/>
            <person name="Thoen E."/>
            <person name="Andreopoulos B."/>
            <person name="Lu D."/>
            <person name="Skrede I."/>
            <person name="Drula E."/>
            <person name="Henrissat B."/>
            <person name="Morin E."/>
            <person name="Kohler A."/>
            <person name="Barry K."/>
            <person name="LaButti K."/>
            <person name="Morin E."/>
            <person name="Salamov A."/>
            <person name="Lipzen A."/>
            <person name="Mereny Z."/>
            <person name="Hegedus B."/>
            <person name="Baldrian P."/>
            <person name="Stursova M."/>
            <person name="Weitz H."/>
            <person name="Taylor A."/>
            <person name="Grigoriev I.V."/>
            <person name="Nagy L.G."/>
            <person name="Martin F."/>
            <person name="Kauserud H."/>
        </authorList>
    </citation>
    <scope>NUCLEOTIDE SEQUENCE</scope>
    <source>
        <strain evidence="1">CBHHK182m</strain>
    </source>
</reference>
<sequence length="196" mass="21549">MSGLTASDMVWPDKNISSLVLVGDFSPTPGILVQRTEYLTGFPSLFPLPEASTAFIITANDPKFDLRDMWGELLPIDALIKMKDCDAWGGSSGRLEPDVPVIFEPGGTTILCRRLRLNCRGAFACEHVNPLLLAVQRRDVDPASRDAVFISQQERCQQENRLNLGMQGVNTISCSALLHPRVGAKQRNCGKCTFRG</sequence>
<proteinExistence type="predicted"/>
<organism evidence="1 2">
    <name type="scientific">Mycena metata</name>
    <dbReference type="NCBI Taxonomy" id="1033252"/>
    <lineage>
        <taxon>Eukaryota</taxon>
        <taxon>Fungi</taxon>
        <taxon>Dikarya</taxon>
        <taxon>Basidiomycota</taxon>
        <taxon>Agaricomycotina</taxon>
        <taxon>Agaricomycetes</taxon>
        <taxon>Agaricomycetidae</taxon>
        <taxon>Agaricales</taxon>
        <taxon>Marasmiineae</taxon>
        <taxon>Mycenaceae</taxon>
        <taxon>Mycena</taxon>
    </lineage>
</organism>
<dbReference type="Proteomes" id="UP001215598">
    <property type="component" value="Unassembled WGS sequence"/>
</dbReference>
<protein>
    <submittedName>
        <fullName evidence="1">Uncharacterized protein</fullName>
    </submittedName>
</protein>